<evidence type="ECO:0000259" key="3">
    <source>
        <dbReference type="Pfam" id="PF16967"/>
    </source>
</evidence>
<keyword evidence="1" id="KW-0732">Signal</keyword>
<feature type="domain" description="Pilus assembly protein E-set like" evidence="3">
    <location>
        <begin position="241"/>
        <end position="306"/>
    </location>
</feature>
<feature type="domain" description="Pilus assembly protein C-terminal" evidence="2">
    <location>
        <begin position="669"/>
        <end position="763"/>
    </location>
</feature>
<organism evidence="4 5">
    <name type="scientific">Chromobacterium indicum</name>
    <dbReference type="NCBI Taxonomy" id="3110228"/>
    <lineage>
        <taxon>Bacteria</taxon>
        <taxon>Pseudomonadati</taxon>
        <taxon>Pseudomonadota</taxon>
        <taxon>Betaproteobacteria</taxon>
        <taxon>Neisseriales</taxon>
        <taxon>Chromobacteriaceae</taxon>
        <taxon>Chromobacterium</taxon>
    </lineage>
</organism>
<dbReference type="Pfam" id="PF15976">
    <property type="entry name" value="CooC_C"/>
    <property type="match status" value="1"/>
</dbReference>
<protein>
    <submittedName>
        <fullName evidence="4">CS1-pili formation C-terminal domain-containing protein</fullName>
    </submittedName>
</protein>
<sequence>MAQRTAAEPADWREQLARMPAEFREALLVPRWSELWLDGRSLGEVEAELGRDGSVRLLPVVDAKEDAELARWRAYLAQPRALGPCARECPEQLLALEYDIAESRLKLLTGRAELAAAGAFYALPASGGDGLLLSNDLSLSGAGQEQLTGRYNLDVSGSLGQWTLAGGLQLAQSAARQQRWRQTLGHWYAQREWPRHFFRAGRFAPGAQGMVRMPGRSGDTVVGVMAGSSDALLRDSEFPSLSPIQVSAEAASVAELYRDGVLLYSQRLDGGLQALDTKRLPGGIYPVELRVSKDGVELIRRREWVYKPQRWGDPERRWRYNLFAGQRSLAAEGRLHQGHGWSAGGILNYLWHPRLLLGAAALWQGERGELGASLDWELAERLRLDGGVFLRDCGQGWHAQLARTFATGGLQLGMEQQWQPQGQAQRQWSAAWQRQLGERNSVSLNLRHEARGGVGVDLGLNRRQRWKDRDVDLRLTLFDQPGAAAQPRRRGMEAGLSLSLGESRRSVNVSLGRRSNEAYAAVNVQQQWEQSALRSAGVGLNADSRGVGVNGSLGFSHALADGSAYLSRGANHRFSGGLNLRSTVALGGGGAALSGGLAGGGGGMIVEVETDQPDAALSAQGRWGAQRLRPGRNLVPVSAYQPGRLNFSLGQAAGGAALSLRPASAGYHLNRGGVGYQKLKLMRVVTVMGRLLDAAGQPWAGASLVNHAGRTLSDVGGVFTLDVHASTPELSVERAGVKHCQLVFDPATWPRDGEVVFLGDIGCPEQLAGGQANDQENAG</sequence>
<evidence type="ECO:0000313" key="4">
    <source>
        <dbReference type="EMBL" id="MEN7431165.1"/>
    </source>
</evidence>
<evidence type="ECO:0000313" key="5">
    <source>
        <dbReference type="Proteomes" id="UP001405405"/>
    </source>
</evidence>
<keyword evidence="5" id="KW-1185">Reference proteome</keyword>
<dbReference type="Proteomes" id="UP001405405">
    <property type="component" value="Unassembled WGS sequence"/>
</dbReference>
<name>A0ABV0CJ20_9NEIS</name>
<dbReference type="Pfam" id="PF16967">
    <property type="entry name" value="TcfC"/>
    <property type="match status" value="1"/>
</dbReference>
<evidence type="ECO:0000259" key="2">
    <source>
        <dbReference type="Pfam" id="PF15976"/>
    </source>
</evidence>
<proteinExistence type="predicted"/>
<gene>
    <name evidence="4" type="ORF">VA599_10415</name>
</gene>
<accession>A0ABV0CJ20</accession>
<evidence type="ECO:0000256" key="1">
    <source>
        <dbReference type="ARBA" id="ARBA00022729"/>
    </source>
</evidence>
<dbReference type="InterPro" id="IPR032636">
    <property type="entry name" value="Pilus_assem_E-set-like_dom"/>
</dbReference>
<dbReference type="InterPro" id="IPR031917">
    <property type="entry name" value="Pilus_assem_C"/>
</dbReference>
<comment type="caution">
    <text evidence="4">The sequence shown here is derived from an EMBL/GenBank/DDBJ whole genome shotgun (WGS) entry which is preliminary data.</text>
</comment>
<reference evidence="4 5" key="1">
    <citation type="submission" date="2023-12" db="EMBL/GenBank/DDBJ databases">
        <title>Chromobacterium sp. strain TRC.1.1.SA producing antimicrobial pigment.</title>
        <authorList>
            <person name="Verma N."/>
            <person name="Choksket S."/>
            <person name="Pinnaka A.K."/>
            <person name="Korpole S."/>
        </authorList>
    </citation>
    <scope>NUCLEOTIDE SEQUENCE [LARGE SCALE GENOMIC DNA]</scope>
    <source>
        <strain evidence="4 5">TRC1.1.SA</strain>
    </source>
</reference>
<dbReference type="EMBL" id="JAYFSJ010000006">
    <property type="protein sequence ID" value="MEN7431165.1"/>
    <property type="molecule type" value="Genomic_DNA"/>
</dbReference>